<evidence type="ECO:0000256" key="1">
    <source>
        <dbReference type="SAM" id="Phobius"/>
    </source>
</evidence>
<keyword evidence="1" id="KW-1133">Transmembrane helix</keyword>
<keyword evidence="5" id="KW-1185">Reference proteome</keyword>
<dbReference type="InterPro" id="IPR032508">
    <property type="entry name" value="FecR_C"/>
</dbReference>
<feature type="domain" description="Protein FecR C-terminal" evidence="3">
    <location>
        <begin position="303"/>
        <end position="370"/>
    </location>
</feature>
<dbReference type="Pfam" id="PF04773">
    <property type="entry name" value="FecR"/>
    <property type="match status" value="1"/>
</dbReference>
<dbReference type="Pfam" id="PF16344">
    <property type="entry name" value="FecR_C"/>
    <property type="match status" value="1"/>
</dbReference>
<protein>
    <submittedName>
        <fullName evidence="4">FecR family protein</fullName>
    </submittedName>
</protein>
<organism evidence="4 5">
    <name type="scientific">Larkinella knui</name>
    <dbReference type="NCBI Taxonomy" id="2025310"/>
    <lineage>
        <taxon>Bacteria</taxon>
        <taxon>Pseudomonadati</taxon>
        <taxon>Bacteroidota</taxon>
        <taxon>Cytophagia</taxon>
        <taxon>Cytophagales</taxon>
        <taxon>Spirosomataceae</taxon>
        <taxon>Larkinella</taxon>
    </lineage>
</organism>
<dbReference type="RefSeq" id="WP_124906711.1">
    <property type="nucleotide sequence ID" value="NZ_RQJP01000002.1"/>
</dbReference>
<evidence type="ECO:0000313" key="5">
    <source>
        <dbReference type="Proteomes" id="UP000274271"/>
    </source>
</evidence>
<feature type="domain" description="FecR protein" evidence="2">
    <location>
        <begin position="161"/>
        <end position="245"/>
    </location>
</feature>
<dbReference type="Gene3D" id="3.55.50.30">
    <property type="match status" value="1"/>
</dbReference>
<dbReference type="GO" id="GO:0016989">
    <property type="term" value="F:sigma factor antagonist activity"/>
    <property type="evidence" value="ECO:0007669"/>
    <property type="project" value="TreeGrafter"/>
</dbReference>
<dbReference type="PIRSF" id="PIRSF018266">
    <property type="entry name" value="FecR"/>
    <property type="match status" value="1"/>
</dbReference>
<comment type="caution">
    <text evidence="4">The sequence shown here is derived from an EMBL/GenBank/DDBJ whole genome shotgun (WGS) entry which is preliminary data.</text>
</comment>
<dbReference type="OrthoDB" id="645173at2"/>
<name>A0A3P1CP55_9BACT</name>
<dbReference type="InterPro" id="IPR006860">
    <property type="entry name" value="FecR"/>
</dbReference>
<sequence length="378" mass="42659">MNQNQYRSYKTGDFVWNPFFRQWVLTPTRQTDLFWNQWLQENPDFLDRIQEARVIVLSLQVKEAPLSTDEIDEVVKSTVSKINQPTAHSFPERIRRPLPVYQRNWFQVAASLSLLLLAAWLTHAYYRSNPLPTLFDTALAITKNQKASWTEIANTTSRPLLVHLADGSAVTLAPASRISCAKNFLTAKREVYLTGEAFFDVTKDPAHPFFVYANGLVAKVLGTSFTIKAYESSREVIVEVTSGRVSVFAQADPKARQKSITRELEGVVLSPNQKIVYETDEVRMRKTLVEKPALLTAAVPPSFHFEDKPVSEVFATLEKAYGVAIIYDKDLMMDCPLTASLDSMPLYNQLTIICKAVEASYELVDGQIIIHSKGCKTN</sequence>
<evidence type="ECO:0000313" key="4">
    <source>
        <dbReference type="EMBL" id="RRB15107.1"/>
    </source>
</evidence>
<accession>A0A3P1CP55</accession>
<dbReference type="EMBL" id="RQJP01000002">
    <property type="protein sequence ID" value="RRB15107.1"/>
    <property type="molecule type" value="Genomic_DNA"/>
</dbReference>
<feature type="transmembrane region" description="Helical" evidence="1">
    <location>
        <begin position="105"/>
        <end position="126"/>
    </location>
</feature>
<evidence type="ECO:0000259" key="2">
    <source>
        <dbReference type="Pfam" id="PF04773"/>
    </source>
</evidence>
<evidence type="ECO:0000259" key="3">
    <source>
        <dbReference type="Pfam" id="PF16344"/>
    </source>
</evidence>
<dbReference type="Proteomes" id="UP000274271">
    <property type="component" value="Unassembled WGS sequence"/>
</dbReference>
<dbReference type="AlphaFoldDB" id="A0A3P1CP55"/>
<proteinExistence type="predicted"/>
<gene>
    <name evidence="4" type="ORF">EHT87_11180</name>
</gene>
<dbReference type="InterPro" id="IPR012373">
    <property type="entry name" value="Ferrdict_sens_TM"/>
</dbReference>
<dbReference type="PANTHER" id="PTHR30273">
    <property type="entry name" value="PERIPLASMIC SIGNAL SENSOR AND SIGMA FACTOR ACTIVATOR FECR-RELATED"/>
    <property type="match status" value="1"/>
</dbReference>
<dbReference type="Gene3D" id="2.60.120.1440">
    <property type="match status" value="1"/>
</dbReference>
<keyword evidence="1" id="KW-0812">Transmembrane</keyword>
<reference evidence="4 5" key="1">
    <citation type="submission" date="2018-11" db="EMBL/GenBank/DDBJ databases">
        <authorList>
            <person name="Zhou Z."/>
            <person name="Wang G."/>
        </authorList>
    </citation>
    <scope>NUCLEOTIDE SEQUENCE [LARGE SCALE GENOMIC DNA]</scope>
    <source>
        <strain evidence="4 5">KCTC42998</strain>
    </source>
</reference>
<keyword evidence="1" id="KW-0472">Membrane</keyword>
<dbReference type="PANTHER" id="PTHR30273:SF2">
    <property type="entry name" value="PROTEIN FECR"/>
    <property type="match status" value="1"/>
</dbReference>